<dbReference type="InterPro" id="IPR004568">
    <property type="entry name" value="Ppantetheine-prot_Trfase_dom"/>
</dbReference>
<dbReference type="GO" id="GO:0008897">
    <property type="term" value="F:holo-[acyl-carrier-protein] synthase activity"/>
    <property type="evidence" value="ECO:0007669"/>
    <property type="project" value="UniProtKB-UniRule"/>
</dbReference>
<dbReference type="SUPFAM" id="SSF56214">
    <property type="entry name" value="4'-phosphopantetheinyl transferase"/>
    <property type="match status" value="1"/>
</dbReference>
<keyword evidence="3 8" id="KW-0479">Metal-binding</keyword>
<keyword evidence="7 8" id="KW-0275">Fatty acid biosynthesis</keyword>
<comment type="cofactor">
    <cofactor evidence="8">
        <name>Mg(2+)</name>
        <dbReference type="ChEBI" id="CHEBI:18420"/>
    </cofactor>
</comment>
<gene>
    <name evidence="8 10" type="primary">acpS</name>
    <name evidence="10" type="ORF">H8718_13615</name>
</gene>
<proteinExistence type="inferred from homology"/>
<evidence type="ECO:0000256" key="2">
    <source>
        <dbReference type="ARBA" id="ARBA00022679"/>
    </source>
</evidence>
<dbReference type="GO" id="GO:0005737">
    <property type="term" value="C:cytoplasm"/>
    <property type="evidence" value="ECO:0007669"/>
    <property type="project" value="UniProtKB-SubCell"/>
</dbReference>
<dbReference type="Gene3D" id="3.90.470.20">
    <property type="entry name" value="4'-phosphopantetheinyl transferase domain"/>
    <property type="match status" value="1"/>
</dbReference>
<evidence type="ECO:0000256" key="5">
    <source>
        <dbReference type="ARBA" id="ARBA00022842"/>
    </source>
</evidence>
<comment type="function">
    <text evidence="8">Transfers the 4'-phosphopantetheine moiety from coenzyme A to a Ser of acyl-carrier-protein.</text>
</comment>
<keyword evidence="6 8" id="KW-0443">Lipid metabolism</keyword>
<evidence type="ECO:0000256" key="1">
    <source>
        <dbReference type="ARBA" id="ARBA00022516"/>
    </source>
</evidence>
<evidence type="ECO:0000259" key="9">
    <source>
        <dbReference type="Pfam" id="PF01648"/>
    </source>
</evidence>
<dbReference type="InterPro" id="IPR008278">
    <property type="entry name" value="4-PPantetheinyl_Trfase_dom"/>
</dbReference>
<comment type="caution">
    <text evidence="10">The sequence shown here is derived from an EMBL/GenBank/DDBJ whole genome shotgun (WGS) entry which is preliminary data.</text>
</comment>
<evidence type="ECO:0000256" key="3">
    <source>
        <dbReference type="ARBA" id="ARBA00022723"/>
    </source>
</evidence>
<comment type="subcellular location">
    <subcellularLocation>
        <location evidence="8">Cytoplasm</location>
    </subcellularLocation>
</comment>
<comment type="similarity">
    <text evidence="8">Belongs to the P-Pant transferase superfamily. AcpS family.</text>
</comment>
<accession>A0A926EK80</accession>
<keyword evidence="2 8" id="KW-0808">Transferase</keyword>
<keyword evidence="5 8" id="KW-0460">Magnesium</keyword>
<evidence type="ECO:0000256" key="4">
    <source>
        <dbReference type="ARBA" id="ARBA00022832"/>
    </source>
</evidence>
<dbReference type="Proteomes" id="UP000655830">
    <property type="component" value="Unassembled WGS sequence"/>
</dbReference>
<dbReference type="HAMAP" id="MF_00101">
    <property type="entry name" value="AcpS"/>
    <property type="match status" value="1"/>
</dbReference>
<comment type="catalytic activity">
    <reaction evidence="8">
        <text>apo-[ACP] + CoA = holo-[ACP] + adenosine 3',5'-bisphosphate + H(+)</text>
        <dbReference type="Rhea" id="RHEA:12068"/>
        <dbReference type="Rhea" id="RHEA-COMP:9685"/>
        <dbReference type="Rhea" id="RHEA-COMP:9690"/>
        <dbReference type="ChEBI" id="CHEBI:15378"/>
        <dbReference type="ChEBI" id="CHEBI:29999"/>
        <dbReference type="ChEBI" id="CHEBI:57287"/>
        <dbReference type="ChEBI" id="CHEBI:58343"/>
        <dbReference type="ChEBI" id="CHEBI:64479"/>
        <dbReference type="EC" id="2.7.8.7"/>
    </reaction>
</comment>
<evidence type="ECO:0000313" key="10">
    <source>
        <dbReference type="EMBL" id="MBC8580555.1"/>
    </source>
</evidence>
<reference evidence="10" key="1">
    <citation type="submission" date="2020-08" db="EMBL/GenBank/DDBJ databases">
        <title>Genome public.</title>
        <authorList>
            <person name="Liu C."/>
            <person name="Sun Q."/>
        </authorList>
    </citation>
    <scope>NUCLEOTIDE SEQUENCE</scope>
    <source>
        <strain evidence="10">NSJ-12</strain>
    </source>
</reference>
<keyword evidence="4 8" id="KW-0276">Fatty acid metabolism</keyword>
<evidence type="ECO:0000256" key="7">
    <source>
        <dbReference type="ARBA" id="ARBA00023160"/>
    </source>
</evidence>
<dbReference type="Pfam" id="PF01648">
    <property type="entry name" value="ACPS"/>
    <property type="match status" value="1"/>
</dbReference>
<evidence type="ECO:0000256" key="8">
    <source>
        <dbReference type="HAMAP-Rule" id="MF_00101"/>
    </source>
</evidence>
<feature type="domain" description="4'-phosphopantetheinyl transferase" evidence="9">
    <location>
        <begin position="4"/>
        <end position="103"/>
    </location>
</feature>
<evidence type="ECO:0000256" key="6">
    <source>
        <dbReference type="ARBA" id="ARBA00023098"/>
    </source>
</evidence>
<keyword evidence="11" id="KW-1185">Reference proteome</keyword>
<dbReference type="InterPro" id="IPR002582">
    <property type="entry name" value="ACPS"/>
</dbReference>
<keyword evidence="1 8" id="KW-0444">Lipid biosynthesis</keyword>
<dbReference type="AlphaFoldDB" id="A0A926EK80"/>
<keyword evidence="8" id="KW-0963">Cytoplasm</keyword>
<protein>
    <recommendedName>
        <fullName evidence="8">Holo-[acyl-carrier-protein] synthase</fullName>
        <shortName evidence="8">Holo-ACP synthase</shortName>
        <ecNumber evidence="8">2.7.8.7</ecNumber>
    </recommendedName>
    <alternativeName>
        <fullName evidence="8">4'-phosphopantetheinyl transferase AcpS</fullName>
    </alternativeName>
</protein>
<dbReference type="NCBIfam" id="TIGR00556">
    <property type="entry name" value="pantethn_trn"/>
    <property type="match status" value="1"/>
</dbReference>
<feature type="binding site" evidence="8">
    <location>
        <position position="57"/>
    </location>
    <ligand>
        <name>Mg(2+)</name>
        <dbReference type="ChEBI" id="CHEBI:18420"/>
    </ligand>
</feature>
<dbReference type="InterPro" id="IPR037143">
    <property type="entry name" value="4-PPantetheinyl_Trfase_dom_sf"/>
</dbReference>
<dbReference type="GO" id="GO:0006633">
    <property type="term" value="P:fatty acid biosynthetic process"/>
    <property type="evidence" value="ECO:0007669"/>
    <property type="project" value="UniProtKB-UniRule"/>
</dbReference>
<dbReference type="EMBL" id="JACRSY010000023">
    <property type="protein sequence ID" value="MBC8580555.1"/>
    <property type="molecule type" value="Genomic_DNA"/>
</dbReference>
<feature type="binding site" evidence="8">
    <location>
        <position position="8"/>
    </location>
    <ligand>
        <name>Mg(2+)</name>
        <dbReference type="ChEBI" id="CHEBI:18420"/>
    </ligand>
</feature>
<name>A0A926EK80_9FIRM</name>
<dbReference type="NCBIfam" id="TIGR00516">
    <property type="entry name" value="acpS"/>
    <property type="match status" value="1"/>
</dbReference>
<sequence length="132" mass="14804">MIIGIGNDIIEIERIQRAVERTTRFLDKLLTPVEQERMHKANKLSYESIAGLFAAKEAVSKALGTGFVTFEMTDIEILKDEKGKPFVKLYKGARVRADELGVNQIHVSISHCQFYATAFAIIERGNVSETCN</sequence>
<dbReference type="GO" id="GO:0000287">
    <property type="term" value="F:magnesium ion binding"/>
    <property type="evidence" value="ECO:0007669"/>
    <property type="project" value="UniProtKB-UniRule"/>
</dbReference>
<dbReference type="EC" id="2.7.8.7" evidence="8"/>
<organism evidence="10 11">
    <name type="scientific">Zhenhengia yiwuensis</name>
    <dbReference type="NCBI Taxonomy" id="2763666"/>
    <lineage>
        <taxon>Bacteria</taxon>
        <taxon>Bacillati</taxon>
        <taxon>Bacillota</taxon>
        <taxon>Clostridia</taxon>
        <taxon>Lachnospirales</taxon>
        <taxon>Lachnospiraceae</taxon>
        <taxon>Zhenhengia</taxon>
    </lineage>
</organism>
<evidence type="ECO:0000313" key="11">
    <source>
        <dbReference type="Proteomes" id="UP000655830"/>
    </source>
</evidence>
<dbReference type="RefSeq" id="WP_249333310.1">
    <property type="nucleotide sequence ID" value="NZ_JACRSY010000023.1"/>
</dbReference>